<dbReference type="Proteomes" id="UP000251960">
    <property type="component" value="Chromosome 3"/>
</dbReference>
<protein>
    <submittedName>
        <fullName evidence="1">Uncharacterized protein</fullName>
    </submittedName>
</protein>
<name>A0A3L6FGA8_MAIZE</name>
<accession>A0A3L6FGA8</accession>
<gene>
    <name evidence="1" type="ORF">Zm00014a_014164</name>
</gene>
<dbReference type="EMBL" id="NCVQ01000004">
    <property type="protein sequence ID" value="PWZ32256.1"/>
    <property type="molecule type" value="Genomic_DNA"/>
</dbReference>
<comment type="caution">
    <text evidence="1">The sequence shown here is derived from an EMBL/GenBank/DDBJ whole genome shotgun (WGS) entry which is preliminary data.</text>
</comment>
<proteinExistence type="predicted"/>
<dbReference type="AlphaFoldDB" id="A0A3L6FGA8"/>
<organism evidence="1 2">
    <name type="scientific">Zea mays</name>
    <name type="common">Maize</name>
    <dbReference type="NCBI Taxonomy" id="4577"/>
    <lineage>
        <taxon>Eukaryota</taxon>
        <taxon>Viridiplantae</taxon>
        <taxon>Streptophyta</taxon>
        <taxon>Embryophyta</taxon>
        <taxon>Tracheophyta</taxon>
        <taxon>Spermatophyta</taxon>
        <taxon>Magnoliopsida</taxon>
        <taxon>Liliopsida</taxon>
        <taxon>Poales</taxon>
        <taxon>Poaceae</taxon>
        <taxon>PACMAD clade</taxon>
        <taxon>Panicoideae</taxon>
        <taxon>Andropogonodae</taxon>
        <taxon>Andropogoneae</taxon>
        <taxon>Tripsacinae</taxon>
        <taxon>Zea</taxon>
    </lineage>
</organism>
<reference evidence="1 2" key="1">
    <citation type="journal article" date="2018" name="Nat. Genet.">
        <title>Extensive intraspecific gene order and gene structural variations between Mo17 and other maize genomes.</title>
        <authorList>
            <person name="Sun S."/>
            <person name="Zhou Y."/>
            <person name="Chen J."/>
            <person name="Shi J."/>
            <person name="Zhao H."/>
            <person name="Zhao H."/>
            <person name="Song W."/>
            <person name="Zhang M."/>
            <person name="Cui Y."/>
            <person name="Dong X."/>
            <person name="Liu H."/>
            <person name="Ma X."/>
            <person name="Jiao Y."/>
            <person name="Wang B."/>
            <person name="Wei X."/>
            <person name="Stein J.C."/>
            <person name="Glaubitz J.C."/>
            <person name="Lu F."/>
            <person name="Yu G."/>
            <person name="Liang C."/>
            <person name="Fengler K."/>
            <person name="Li B."/>
            <person name="Rafalski A."/>
            <person name="Schnable P.S."/>
            <person name="Ware D.H."/>
            <person name="Buckler E.S."/>
            <person name="Lai J."/>
        </authorList>
    </citation>
    <scope>NUCLEOTIDE SEQUENCE [LARGE SCALE GENOMIC DNA]</scope>
    <source>
        <strain evidence="2">cv. Missouri 17</strain>
        <tissue evidence="1">Seedling</tissue>
    </source>
</reference>
<evidence type="ECO:0000313" key="2">
    <source>
        <dbReference type="Proteomes" id="UP000251960"/>
    </source>
</evidence>
<sequence>MHHITARGRTVLEGWGNVIGRQPRAWKP</sequence>
<evidence type="ECO:0000313" key="1">
    <source>
        <dbReference type="EMBL" id="PWZ32256.1"/>
    </source>
</evidence>